<evidence type="ECO:0000313" key="3">
    <source>
        <dbReference type="Proteomes" id="UP000256345"/>
    </source>
</evidence>
<sequence length="344" mass="37710">MKAITFFNNKGGVGKTTLACNTAAHFARQLKQRVLLVDCDPQCNSTQLILQEDECLELYAPGGGDTIMSVMQPIQDGDSFINTNISPLLGSKNRFSIDIVPGHPRMSIVEDKLSQAWNGAIAGDVGGLRTSNWCFEFCQAFEKRYDVIFFDCGPSLGSLNRTVLLGTDFFVTPMGCDIFSIVGIRNIAGWLSQWLDLYKEGVKACKKRHPDQFERYKIGRAVAIESGFAGYTVQQYIAKSQQGGRRPTAAFETILAQIPDEVYQNLGQFTDEKESSEHIRLGDVPNMFSLIPLAQSAHAPIMDLSSGDGLRGSGYSQAEKYADIIAQVARALARNIGISTAKAK</sequence>
<feature type="domain" description="AAA" evidence="1">
    <location>
        <begin position="1"/>
        <end position="189"/>
    </location>
</feature>
<dbReference type="PANTHER" id="PTHR13696:SF52">
    <property type="entry name" value="PARA FAMILY PROTEIN CT_582"/>
    <property type="match status" value="1"/>
</dbReference>
<evidence type="ECO:0000313" key="2">
    <source>
        <dbReference type="EMBL" id="REG25958.1"/>
    </source>
</evidence>
<dbReference type="SUPFAM" id="SSF52540">
    <property type="entry name" value="P-loop containing nucleoside triphosphate hydrolases"/>
    <property type="match status" value="1"/>
</dbReference>
<dbReference type="RefSeq" id="WP_075335894.1">
    <property type="nucleotide sequence ID" value="NZ_CP011509.1"/>
</dbReference>
<dbReference type="CDD" id="cd02042">
    <property type="entry name" value="ParAB_family"/>
    <property type="match status" value="1"/>
</dbReference>
<comment type="caution">
    <text evidence="2">The sequence shown here is derived from an EMBL/GenBank/DDBJ whole genome shotgun (WGS) entry which is preliminary data.</text>
</comment>
<protein>
    <submittedName>
        <fullName evidence="2">Cellulose biosynthesis protein BcsQ</fullName>
    </submittedName>
</protein>
<gene>
    <name evidence="2" type="ORF">ATI61_11253</name>
</gene>
<evidence type="ECO:0000259" key="1">
    <source>
        <dbReference type="Pfam" id="PF13614"/>
    </source>
</evidence>
<dbReference type="Pfam" id="PF13614">
    <property type="entry name" value="AAA_31"/>
    <property type="match status" value="1"/>
</dbReference>
<dbReference type="InterPro" id="IPR025669">
    <property type="entry name" value="AAA_dom"/>
</dbReference>
<dbReference type="PANTHER" id="PTHR13696">
    <property type="entry name" value="P-LOOP CONTAINING NUCLEOSIDE TRIPHOSPHATE HYDROLASE"/>
    <property type="match status" value="1"/>
</dbReference>
<keyword evidence="3" id="KW-1185">Reference proteome</keyword>
<proteinExistence type="predicted"/>
<dbReference type="EMBL" id="QUMU01000012">
    <property type="protein sequence ID" value="REG25958.1"/>
    <property type="molecule type" value="Genomic_DNA"/>
</dbReference>
<dbReference type="Proteomes" id="UP000256345">
    <property type="component" value="Unassembled WGS sequence"/>
</dbReference>
<dbReference type="InterPro" id="IPR050678">
    <property type="entry name" value="DNA_Partitioning_ATPase"/>
</dbReference>
<dbReference type="InterPro" id="IPR027417">
    <property type="entry name" value="P-loop_NTPase"/>
</dbReference>
<reference evidence="2 3" key="1">
    <citation type="submission" date="2018-08" db="EMBL/GenBank/DDBJ databases">
        <title>Genomic Encyclopedia of Archaeal and Bacterial Type Strains, Phase II (KMG-II): from individual species to whole genera.</title>
        <authorList>
            <person name="Goeker M."/>
        </authorList>
    </citation>
    <scope>NUCLEOTIDE SEQUENCE [LARGE SCALE GENOMIC DNA]</scope>
    <source>
        <strain evidence="2 3">DSM 2261</strain>
    </source>
</reference>
<accession>A0ABX9JS16</accession>
<organism evidence="2 3">
    <name type="scientific">Archangium gephyra</name>
    <dbReference type="NCBI Taxonomy" id="48"/>
    <lineage>
        <taxon>Bacteria</taxon>
        <taxon>Pseudomonadati</taxon>
        <taxon>Myxococcota</taxon>
        <taxon>Myxococcia</taxon>
        <taxon>Myxococcales</taxon>
        <taxon>Cystobacterineae</taxon>
        <taxon>Archangiaceae</taxon>
        <taxon>Archangium</taxon>
    </lineage>
</organism>
<dbReference type="Gene3D" id="3.40.50.300">
    <property type="entry name" value="P-loop containing nucleotide triphosphate hydrolases"/>
    <property type="match status" value="1"/>
</dbReference>
<name>A0ABX9JS16_9BACT</name>